<dbReference type="PANTHER" id="PTHR21666:SF270">
    <property type="entry name" value="MUREIN HYDROLASE ACTIVATOR ENVC"/>
    <property type="match status" value="1"/>
</dbReference>
<keyword evidence="1" id="KW-0732">Signal</keyword>
<evidence type="ECO:0000313" key="3">
    <source>
        <dbReference type="EMBL" id="PIW37383.1"/>
    </source>
</evidence>
<accession>A0A2M7H584</accession>
<dbReference type="Pfam" id="PF01551">
    <property type="entry name" value="Peptidase_M23"/>
    <property type="match status" value="1"/>
</dbReference>
<dbReference type="Proteomes" id="UP000230292">
    <property type="component" value="Unassembled WGS sequence"/>
</dbReference>
<feature type="domain" description="M23ase beta-sheet core" evidence="2">
    <location>
        <begin position="52"/>
        <end position="149"/>
    </location>
</feature>
<proteinExistence type="predicted"/>
<dbReference type="AlphaFoldDB" id="A0A2M7H584"/>
<dbReference type="CDD" id="cd12797">
    <property type="entry name" value="M23_peptidase"/>
    <property type="match status" value="1"/>
</dbReference>
<dbReference type="PANTHER" id="PTHR21666">
    <property type="entry name" value="PEPTIDASE-RELATED"/>
    <property type="match status" value="1"/>
</dbReference>
<evidence type="ECO:0000259" key="2">
    <source>
        <dbReference type="Pfam" id="PF01551"/>
    </source>
</evidence>
<organism evidence="3 4">
    <name type="scientific">Candidatus Kerfeldbacteria bacterium CG15_BIG_FIL_POST_REV_8_21_14_020_45_12</name>
    <dbReference type="NCBI Taxonomy" id="2014247"/>
    <lineage>
        <taxon>Bacteria</taxon>
        <taxon>Candidatus Kerfeldiibacteriota</taxon>
    </lineage>
</organism>
<evidence type="ECO:0000313" key="4">
    <source>
        <dbReference type="Proteomes" id="UP000230292"/>
    </source>
</evidence>
<dbReference type="Gene3D" id="2.130.10.130">
    <property type="entry name" value="Integrin alpha, N-terminal"/>
    <property type="match status" value="2"/>
</dbReference>
<name>A0A2M7H584_9BACT</name>
<dbReference type="Gene3D" id="2.70.70.10">
    <property type="entry name" value="Glucose Permease (Domain IIA)"/>
    <property type="match status" value="1"/>
</dbReference>
<evidence type="ECO:0000256" key="1">
    <source>
        <dbReference type="ARBA" id="ARBA00022729"/>
    </source>
</evidence>
<dbReference type="EMBL" id="PFGC01000007">
    <property type="protein sequence ID" value="PIW37383.1"/>
    <property type="molecule type" value="Genomic_DNA"/>
</dbReference>
<dbReference type="GO" id="GO:0004222">
    <property type="term" value="F:metalloendopeptidase activity"/>
    <property type="evidence" value="ECO:0007669"/>
    <property type="project" value="TreeGrafter"/>
</dbReference>
<dbReference type="InterPro" id="IPR050570">
    <property type="entry name" value="Cell_wall_metabolism_enzyme"/>
</dbReference>
<dbReference type="InterPro" id="IPR016047">
    <property type="entry name" value="M23ase_b-sheet_dom"/>
</dbReference>
<dbReference type="Pfam" id="PF13517">
    <property type="entry name" value="FG-GAP_3"/>
    <property type="match status" value="1"/>
</dbReference>
<gene>
    <name evidence="3" type="ORF">COW24_00400</name>
</gene>
<comment type="caution">
    <text evidence="3">The sequence shown here is derived from an EMBL/GenBank/DDBJ whole genome shotgun (WGS) entry which is preliminary data.</text>
</comment>
<dbReference type="InterPro" id="IPR028994">
    <property type="entry name" value="Integrin_alpha_N"/>
</dbReference>
<reference evidence="3 4" key="1">
    <citation type="submission" date="2017-09" db="EMBL/GenBank/DDBJ databases">
        <title>Depth-based differentiation of microbial function through sediment-hosted aquifers and enrichment of novel symbionts in the deep terrestrial subsurface.</title>
        <authorList>
            <person name="Probst A.J."/>
            <person name="Ladd B."/>
            <person name="Jarett J.K."/>
            <person name="Geller-Mcgrath D.E."/>
            <person name="Sieber C.M."/>
            <person name="Emerson J.B."/>
            <person name="Anantharaman K."/>
            <person name="Thomas B.C."/>
            <person name="Malmstrom R."/>
            <person name="Stieglmeier M."/>
            <person name="Klingl A."/>
            <person name="Woyke T."/>
            <person name="Ryan C.M."/>
            <person name="Banfield J.F."/>
        </authorList>
    </citation>
    <scope>NUCLEOTIDE SEQUENCE [LARGE SCALE GENOMIC DNA]</scope>
    <source>
        <strain evidence="3">CG15_BIG_FIL_POST_REV_8_21_14_020_45_12</strain>
    </source>
</reference>
<dbReference type="SUPFAM" id="SSF69318">
    <property type="entry name" value="Integrin alpha N-terminal domain"/>
    <property type="match status" value="1"/>
</dbReference>
<protein>
    <recommendedName>
        <fullName evidence="2">M23ase beta-sheet core domain-containing protein</fullName>
    </recommendedName>
</protein>
<dbReference type="InterPro" id="IPR013517">
    <property type="entry name" value="FG-GAP"/>
</dbReference>
<dbReference type="SUPFAM" id="SSF51261">
    <property type="entry name" value="Duplicated hybrid motif"/>
    <property type="match status" value="1"/>
</dbReference>
<dbReference type="InterPro" id="IPR011055">
    <property type="entry name" value="Dup_hybrid_motif"/>
</dbReference>
<sequence>MRFARWVISGLVLLLLPFQTLAVSSADQWIWPLGIWSPTTHHGDSIGSDLYHMGTDAGFSLGEGGEVYAAATGVVQEVRERTSFGLVVLIEHTLPNGKNIVSLYGHLKPSDQPVSVGQTVSAGERIGSLGSSSENGGWATHLHFGIHRSEYTGEWVYYGHVSDPAIADDWYDPEKFVAKRLGGDIWSPALSQDLQEDRVISDILTFTVRATDLGEGISTVEVFASDDSKESWQSIASYSGDDVYPYPVYTSLAGFTPGRIYVKTVVTDLADHKTKQTVRIQYRPNADSTRHYAAFRGAGDESRLKVMLQDSSRETSFRPFESGWLGGGDVAIGDVTGDGSSDIVVVKGDDVSDELRVLSRSGAHLNDFKVLSGASTANPRVATGDIDGDGTDEIIIGSGPGSLSVIEAYEYDGTKLWRKKAIGKKHRGGVDVATGDFDGDGVDEIVAATQSTHKSKVALFSGSGKRTKIFRAFAASYKGGVNIATADVDGDGIDEIVAATNGDHIGKVRIFRKGGKRMTGRSFAPFGDNFTGSVDVSSVDWDGDGKDEIVTSQSGAGEAWVRTYRSGPRHRLLTNDRIFAEGFEGGARIDGWE</sequence>